<feature type="compositionally biased region" description="Basic and acidic residues" evidence="1">
    <location>
        <begin position="141"/>
        <end position="157"/>
    </location>
</feature>
<organism evidence="3 4">
    <name type="scientific">Linum trigynum</name>
    <dbReference type="NCBI Taxonomy" id="586398"/>
    <lineage>
        <taxon>Eukaryota</taxon>
        <taxon>Viridiplantae</taxon>
        <taxon>Streptophyta</taxon>
        <taxon>Embryophyta</taxon>
        <taxon>Tracheophyta</taxon>
        <taxon>Spermatophyta</taxon>
        <taxon>Magnoliopsida</taxon>
        <taxon>eudicotyledons</taxon>
        <taxon>Gunneridae</taxon>
        <taxon>Pentapetalae</taxon>
        <taxon>rosids</taxon>
        <taxon>fabids</taxon>
        <taxon>Malpighiales</taxon>
        <taxon>Linaceae</taxon>
        <taxon>Linum</taxon>
    </lineage>
</organism>
<reference evidence="3 4" key="1">
    <citation type="submission" date="2024-04" db="EMBL/GenBank/DDBJ databases">
        <authorList>
            <person name="Fracassetti M."/>
        </authorList>
    </citation>
    <scope>NUCLEOTIDE SEQUENCE [LARGE SCALE GENOMIC DNA]</scope>
</reference>
<evidence type="ECO:0000256" key="1">
    <source>
        <dbReference type="SAM" id="MobiDB-lite"/>
    </source>
</evidence>
<dbReference type="SUPFAM" id="SSF64356">
    <property type="entry name" value="SNARE-like"/>
    <property type="match status" value="1"/>
</dbReference>
<feature type="transmembrane region" description="Helical" evidence="2">
    <location>
        <begin position="262"/>
        <end position="284"/>
    </location>
</feature>
<dbReference type="PANTHER" id="PTHR47461">
    <property type="entry name" value="PHYTOLONGIN PHYL1.2"/>
    <property type="match status" value="1"/>
</dbReference>
<evidence type="ECO:0000313" key="4">
    <source>
        <dbReference type="Proteomes" id="UP001497516"/>
    </source>
</evidence>
<dbReference type="EMBL" id="OZ034815">
    <property type="protein sequence ID" value="CAL1366371.1"/>
    <property type="molecule type" value="Genomic_DNA"/>
</dbReference>
<keyword evidence="2" id="KW-1133">Transmembrane helix</keyword>
<gene>
    <name evidence="3" type="ORF">LTRI10_LOCUS10603</name>
</gene>
<accession>A0AAV2D440</accession>
<dbReference type="InterPro" id="IPR011012">
    <property type="entry name" value="Longin-like_dom_sf"/>
</dbReference>
<keyword evidence="2" id="KW-0472">Membrane</keyword>
<evidence type="ECO:0000256" key="2">
    <source>
        <dbReference type="SAM" id="Phobius"/>
    </source>
</evidence>
<name>A0AAV2D440_9ROSI</name>
<dbReference type="Gene3D" id="3.30.450.50">
    <property type="entry name" value="Longin domain"/>
    <property type="match status" value="1"/>
</dbReference>
<dbReference type="GO" id="GO:0016020">
    <property type="term" value="C:membrane"/>
    <property type="evidence" value="ECO:0007669"/>
    <property type="project" value="InterPro"/>
</dbReference>
<dbReference type="PANTHER" id="PTHR47461:SF3">
    <property type="entry name" value="PHYTOLONGIN PHYL2.2"/>
    <property type="match status" value="1"/>
</dbReference>
<dbReference type="Proteomes" id="UP001497516">
    <property type="component" value="Chromosome 2"/>
</dbReference>
<dbReference type="InterPro" id="IPR044783">
    <property type="entry name" value="PHYL"/>
</dbReference>
<keyword evidence="2" id="KW-0812">Transmembrane</keyword>
<protein>
    <recommendedName>
        <fullName evidence="5">Longin domain-containing protein</fullName>
    </recommendedName>
</protein>
<dbReference type="AlphaFoldDB" id="A0AAV2D440"/>
<evidence type="ECO:0000313" key="3">
    <source>
        <dbReference type="EMBL" id="CAL1366371.1"/>
    </source>
</evidence>
<sequence>MISNPDLIFYACIAKGSTILAEFASPAAEPGIEEIAHKCIGIAPPPHHTTFSQTAKKKTYTFLIDDPFVYFAVYHHDLAKLESSWFIDRVKISFLELIASNSVRDLDSLASLCFQAEFSPQFREILALDLDLGMDSLTETTSKDSRNPSMDSTKEKTVPLLKKKKKRSSGVCSIGGMEDKSSGGGGHRRGKDGSSLSCGGMSDHGGKMMMNGGGGVLVGENGSVDGGGRHHAREFSVAMSPKSSGLYMLESRQKAKQIWRKHVWVVLTLDLVICAVLFFVWLWVCRGFTCIDG</sequence>
<proteinExistence type="predicted"/>
<keyword evidence="4" id="KW-1185">Reference proteome</keyword>
<evidence type="ECO:0008006" key="5">
    <source>
        <dbReference type="Google" id="ProtNLM"/>
    </source>
</evidence>
<feature type="region of interest" description="Disordered" evidence="1">
    <location>
        <begin position="139"/>
        <end position="198"/>
    </location>
</feature>